<feature type="region of interest" description="Disordered" evidence="1">
    <location>
        <begin position="270"/>
        <end position="314"/>
    </location>
</feature>
<evidence type="ECO:0000256" key="1">
    <source>
        <dbReference type="SAM" id="MobiDB-lite"/>
    </source>
</evidence>
<sequence length="454" mass="49341">MSLNPLPSSLKSSVGSKSTNTRHGGEVSGRNGGGEGGSYYQAADRSRALCSSWISRLHLRSLPFPSSDLTASHRDGRNSTATVDSVPVPHQVASDAGEFGGVVSHNNKRTISTNESRTPNSIRNFSNSFEAGRYLLNWRFGGPSLPLSPPSRALYGDAGDGSVCGFGPLRVRSRVTTLPGEEGGSLCREFGGVERVLGGGSYGEGGLFPLVRGIAHLGKALCGERGMLGSRVGRQLESVRDEAELGQGNLGSLPRRVPNVQNQVKLSPFFQSRPSMNSGYSTDRNNGVYGLPAREGSVENRDRTKPPDHDDWRSSMRIPRFQSQDLVDVFTSRRPYEPHISIDTRHGSGASLHHIRSDGVAYHDGVDDVVPLQNFGGPHFFHENQSTSNLGRIPASMNETEEPFSFWNMERLSKRNTVSSVSPTLELAGNLSVKRSAKFDNPLPHKFRKLSNED</sequence>
<name>A0A8J5ESJ9_ZINOF</name>
<gene>
    <name evidence="2" type="ORF">ZIOFF_067074</name>
</gene>
<dbReference type="AlphaFoldDB" id="A0A8J5ESJ9"/>
<feature type="compositionally biased region" description="Basic and acidic residues" evidence="1">
    <location>
        <begin position="296"/>
        <end position="314"/>
    </location>
</feature>
<evidence type="ECO:0000313" key="3">
    <source>
        <dbReference type="Proteomes" id="UP000734854"/>
    </source>
</evidence>
<feature type="compositionally biased region" description="Polar residues" evidence="1">
    <location>
        <begin position="270"/>
        <end position="285"/>
    </location>
</feature>
<keyword evidence="3" id="KW-1185">Reference proteome</keyword>
<protein>
    <submittedName>
        <fullName evidence="2">Uncharacterized protein</fullName>
    </submittedName>
</protein>
<reference evidence="2 3" key="1">
    <citation type="submission" date="2020-08" db="EMBL/GenBank/DDBJ databases">
        <title>Plant Genome Project.</title>
        <authorList>
            <person name="Zhang R.-G."/>
        </authorList>
    </citation>
    <scope>NUCLEOTIDE SEQUENCE [LARGE SCALE GENOMIC DNA]</scope>
    <source>
        <tissue evidence="2">Rhizome</tissue>
    </source>
</reference>
<dbReference type="EMBL" id="JACMSC010000019">
    <property type="protein sequence ID" value="KAG6473165.1"/>
    <property type="molecule type" value="Genomic_DNA"/>
</dbReference>
<dbReference type="Proteomes" id="UP000734854">
    <property type="component" value="Unassembled WGS sequence"/>
</dbReference>
<dbReference type="OrthoDB" id="757680at2759"/>
<comment type="caution">
    <text evidence="2">The sequence shown here is derived from an EMBL/GenBank/DDBJ whole genome shotgun (WGS) entry which is preliminary data.</text>
</comment>
<proteinExistence type="predicted"/>
<evidence type="ECO:0000313" key="2">
    <source>
        <dbReference type="EMBL" id="KAG6473165.1"/>
    </source>
</evidence>
<accession>A0A8J5ESJ9</accession>
<feature type="region of interest" description="Disordered" evidence="1">
    <location>
        <begin position="65"/>
        <end position="84"/>
    </location>
</feature>
<feature type="compositionally biased region" description="Gly residues" evidence="1">
    <location>
        <begin position="26"/>
        <end position="37"/>
    </location>
</feature>
<feature type="region of interest" description="Disordered" evidence="1">
    <location>
        <begin position="1"/>
        <end position="39"/>
    </location>
</feature>
<feature type="compositionally biased region" description="Low complexity" evidence="1">
    <location>
        <begin position="1"/>
        <end position="18"/>
    </location>
</feature>
<organism evidence="2 3">
    <name type="scientific">Zingiber officinale</name>
    <name type="common">Ginger</name>
    <name type="synonym">Amomum zingiber</name>
    <dbReference type="NCBI Taxonomy" id="94328"/>
    <lineage>
        <taxon>Eukaryota</taxon>
        <taxon>Viridiplantae</taxon>
        <taxon>Streptophyta</taxon>
        <taxon>Embryophyta</taxon>
        <taxon>Tracheophyta</taxon>
        <taxon>Spermatophyta</taxon>
        <taxon>Magnoliopsida</taxon>
        <taxon>Liliopsida</taxon>
        <taxon>Zingiberales</taxon>
        <taxon>Zingiberaceae</taxon>
        <taxon>Zingiber</taxon>
    </lineage>
</organism>